<organism evidence="3 4">
    <name type="scientific">Heterodera trifolii</name>
    <dbReference type="NCBI Taxonomy" id="157864"/>
    <lineage>
        <taxon>Eukaryota</taxon>
        <taxon>Metazoa</taxon>
        <taxon>Ecdysozoa</taxon>
        <taxon>Nematoda</taxon>
        <taxon>Chromadorea</taxon>
        <taxon>Rhabditida</taxon>
        <taxon>Tylenchina</taxon>
        <taxon>Tylenchomorpha</taxon>
        <taxon>Tylenchoidea</taxon>
        <taxon>Heteroderidae</taxon>
        <taxon>Heteroderinae</taxon>
        <taxon>Heterodera</taxon>
    </lineage>
</organism>
<feature type="region of interest" description="Disordered" evidence="1">
    <location>
        <begin position="347"/>
        <end position="380"/>
    </location>
</feature>
<accession>A0ABD2JLG7</accession>
<dbReference type="CDD" id="cd17039">
    <property type="entry name" value="Ubl_ubiquitin_like"/>
    <property type="match status" value="3"/>
</dbReference>
<dbReference type="InterPro" id="IPR000626">
    <property type="entry name" value="Ubiquitin-like_dom"/>
</dbReference>
<dbReference type="Proteomes" id="UP001620626">
    <property type="component" value="Unassembled WGS sequence"/>
</dbReference>
<dbReference type="InterPro" id="IPR029071">
    <property type="entry name" value="Ubiquitin-like_domsf"/>
</dbReference>
<keyword evidence="4" id="KW-1185">Reference proteome</keyword>
<dbReference type="InterPro" id="IPR050158">
    <property type="entry name" value="Ubiquitin_ubiquitin-like"/>
</dbReference>
<evidence type="ECO:0000313" key="3">
    <source>
        <dbReference type="EMBL" id="KAL3091405.1"/>
    </source>
</evidence>
<feature type="compositionally biased region" description="Basic residues" evidence="1">
    <location>
        <begin position="361"/>
        <end position="373"/>
    </location>
</feature>
<proteinExistence type="predicted"/>
<dbReference type="Pfam" id="PF00240">
    <property type="entry name" value="ubiquitin"/>
    <property type="match status" value="3"/>
</dbReference>
<feature type="domain" description="Ubiquitin-like" evidence="2">
    <location>
        <begin position="16"/>
        <end position="98"/>
    </location>
</feature>
<sequence length="380" mass="44148">MLMLLIICSTVADNEFKIYLRVRVGPYGWTSGPTVMMKGEDTVADLKRKIAEKHGIEPKRQMLRHKSEFDPPLEDSKTVKDYDIEKDSVLFLTVDEFGIRILAEIKDNGVTSKYTVMVKAEDTVANLKRKIAKKVQIETERQMLRHKSEFGPPLEDSKTVKDYDIEKYPTLFLTLDDYVIYVHFNEKNCPIWVRKSDPVRILEKKAIQMLNNEFKIDLDDIKLKRCDSAGTYNMFLQTHYTMEKYGINEGTIIYVNDENDVLFLIAFEIFVELSQKRYSVWVKHTDTVRDLKAKIGNIQEIGILPNQQKLIICQKTDGAVLDDEKTIFDYKIQKNSTVFLTLAEIEQQEVKPSSSSSKQQREKKHSSNKTKKTLRTDRHS</sequence>
<dbReference type="PANTHER" id="PTHR10666">
    <property type="entry name" value="UBIQUITIN"/>
    <property type="match status" value="1"/>
</dbReference>
<protein>
    <recommendedName>
        <fullName evidence="2">Ubiquitin-like domain-containing protein</fullName>
    </recommendedName>
</protein>
<dbReference type="Gene3D" id="3.10.20.90">
    <property type="entry name" value="Phosphatidylinositol 3-kinase Catalytic Subunit, Chain A, domain 1"/>
    <property type="match status" value="3"/>
</dbReference>
<dbReference type="AlphaFoldDB" id="A0ABD2JLG7"/>
<dbReference type="SUPFAM" id="SSF54236">
    <property type="entry name" value="Ubiquitin-like"/>
    <property type="match status" value="3"/>
</dbReference>
<evidence type="ECO:0000313" key="4">
    <source>
        <dbReference type="Proteomes" id="UP001620626"/>
    </source>
</evidence>
<feature type="domain" description="Ubiquitin-like" evidence="2">
    <location>
        <begin position="267"/>
        <end position="342"/>
    </location>
</feature>
<evidence type="ECO:0000256" key="1">
    <source>
        <dbReference type="SAM" id="MobiDB-lite"/>
    </source>
</evidence>
<gene>
    <name evidence="3" type="ORF">niasHT_025167</name>
</gene>
<comment type="caution">
    <text evidence="3">The sequence shown here is derived from an EMBL/GenBank/DDBJ whole genome shotgun (WGS) entry which is preliminary data.</text>
</comment>
<dbReference type="PROSITE" id="PS50053">
    <property type="entry name" value="UBIQUITIN_2"/>
    <property type="match status" value="3"/>
</dbReference>
<reference evidence="3 4" key="1">
    <citation type="submission" date="2024-10" db="EMBL/GenBank/DDBJ databases">
        <authorList>
            <person name="Kim D."/>
        </authorList>
    </citation>
    <scope>NUCLEOTIDE SEQUENCE [LARGE SCALE GENOMIC DNA]</scope>
    <source>
        <strain evidence="3">BH-2024</strain>
    </source>
</reference>
<feature type="domain" description="Ubiquitin-like" evidence="2">
    <location>
        <begin position="99"/>
        <end position="175"/>
    </location>
</feature>
<evidence type="ECO:0000259" key="2">
    <source>
        <dbReference type="PROSITE" id="PS50053"/>
    </source>
</evidence>
<name>A0ABD2JLG7_9BILA</name>
<dbReference type="EMBL" id="JBICBT010000942">
    <property type="protein sequence ID" value="KAL3091405.1"/>
    <property type="molecule type" value="Genomic_DNA"/>
</dbReference>
<dbReference type="SMART" id="SM00213">
    <property type="entry name" value="UBQ"/>
    <property type="match status" value="3"/>
</dbReference>